<keyword evidence="6 15" id="KW-0732">Signal</keyword>
<keyword evidence="9 11" id="KW-0472">Membrane</keyword>
<accession>A0AAN9S230</accession>
<feature type="transmembrane region" description="Helical" evidence="14">
    <location>
        <begin position="284"/>
        <end position="302"/>
    </location>
</feature>
<dbReference type="AlphaFoldDB" id="A0AAN9S230"/>
<dbReference type="SMART" id="SM00665">
    <property type="entry name" value="B561"/>
    <property type="match status" value="1"/>
</dbReference>
<evidence type="ECO:0000256" key="9">
    <source>
        <dbReference type="ARBA" id="ARBA00023136"/>
    </source>
</evidence>
<keyword evidence="2 11" id="KW-0813">Transport</keyword>
<dbReference type="PANTHER" id="PTHR23130">
    <property type="entry name" value="CYTOCHROME B561 AND DOMON DOMAIN-CONTAINING PROTEIN"/>
    <property type="match status" value="1"/>
</dbReference>
<feature type="chain" id="PRO_5042885649" description="Cytochrome b561 and DOMON domain-containing protein" evidence="15">
    <location>
        <begin position="25"/>
        <end position="405"/>
    </location>
</feature>
<keyword evidence="8 14" id="KW-1133">Transmembrane helix</keyword>
<dbReference type="Pfam" id="PF04526">
    <property type="entry name" value="DUF568"/>
    <property type="match status" value="1"/>
</dbReference>
<dbReference type="FunFam" id="1.20.120.1770:FF:000007">
    <property type="entry name" value="Cytochrome b561 and DOMON domain-containing protein"/>
    <property type="match status" value="1"/>
</dbReference>
<evidence type="ECO:0000256" key="14">
    <source>
        <dbReference type="SAM" id="Phobius"/>
    </source>
</evidence>
<evidence type="ECO:0000256" key="6">
    <source>
        <dbReference type="ARBA" id="ARBA00022729"/>
    </source>
</evidence>
<dbReference type="PIRSF" id="PIRSF037471">
    <property type="entry name" value="UCP037471"/>
    <property type="match status" value="1"/>
</dbReference>
<evidence type="ECO:0000313" key="18">
    <source>
        <dbReference type="EMBL" id="KAK7387692.1"/>
    </source>
</evidence>
<sequence>MGSMMMRVVLGLSVLSCVVVTSLAQTQTCKNQTFSNRLFATCRDLPQLSAYLHWTYDQTSGRLDIAFKHAGITSTNRWVAWAINPRNSLDPAMIGAQALVAIPQSNGSPRAYTSSISSTSTQLEEGSISYPVSGLSATYQNNEVTIFATLTLPNGTSSLVHVWQDGPLSASTSTPQEHSHELSHQNSKEMLDLLSGSSTQPATNSRLKRRNTHGVLNAVSWGILMPTGAIIARYLKVFKSADPAWFYLHITCQASAYVVGISGFGTGLKLGSDSEGVDYDTHRTLAILLVCLGTLQVFALFLRPNKDHKFRIYWNVYHHLVGYATIIISVVNVFKGFETLQNYVGDRYDSWKHAYIGIIAALGAIAVFLEAVTWIIVLKRRKSDKNHPHAAANGVNGYPSRPQQV</sequence>
<keyword evidence="12" id="KW-0408">Iron</keyword>
<evidence type="ECO:0000256" key="5">
    <source>
        <dbReference type="ARBA" id="ARBA00022723"/>
    </source>
</evidence>
<dbReference type="Pfam" id="PF03188">
    <property type="entry name" value="Cytochrom_B561"/>
    <property type="match status" value="1"/>
</dbReference>
<dbReference type="InterPro" id="IPR005018">
    <property type="entry name" value="DOMON_domain"/>
</dbReference>
<evidence type="ECO:0000256" key="8">
    <source>
        <dbReference type="ARBA" id="ARBA00022989"/>
    </source>
</evidence>
<feature type="transmembrane region" description="Helical" evidence="14">
    <location>
        <begin position="244"/>
        <end position="264"/>
    </location>
</feature>
<dbReference type="InterPro" id="IPR006593">
    <property type="entry name" value="Cyt_b561/ferric_Rdtase_TM"/>
</dbReference>
<dbReference type="InterPro" id="IPR017214">
    <property type="entry name" value="UCP037471"/>
</dbReference>
<gene>
    <name evidence="18" type="ORF">VNO78_22482</name>
</gene>
<dbReference type="PROSITE" id="PS50939">
    <property type="entry name" value="CYTOCHROME_B561"/>
    <property type="match status" value="1"/>
</dbReference>
<evidence type="ECO:0000256" key="15">
    <source>
        <dbReference type="SAM" id="SignalP"/>
    </source>
</evidence>
<evidence type="ECO:0000256" key="11">
    <source>
        <dbReference type="PIRNR" id="PIRNR037471"/>
    </source>
</evidence>
<comment type="caution">
    <text evidence="18">The sequence shown here is derived from an EMBL/GenBank/DDBJ whole genome shotgun (WGS) entry which is preliminary data.</text>
</comment>
<keyword evidence="3" id="KW-0349">Heme</keyword>
<feature type="binding site" description="axial binding residue" evidence="12">
    <location>
        <position position="282"/>
    </location>
    <ligand>
        <name>heme b</name>
        <dbReference type="ChEBI" id="CHEBI:60344"/>
        <label>1</label>
    </ligand>
    <ligandPart>
        <name>Fe</name>
        <dbReference type="ChEBI" id="CHEBI:18248"/>
    </ligandPart>
</feature>
<reference evidence="18 19" key="1">
    <citation type="submission" date="2024-01" db="EMBL/GenBank/DDBJ databases">
        <title>The genomes of 5 underutilized Papilionoideae crops provide insights into root nodulation and disease resistanc.</title>
        <authorList>
            <person name="Jiang F."/>
        </authorList>
    </citation>
    <scope>NUCLEOTIDE SEQUENCE [LARGE SCALE GENOMIC DNA]</scope>
    <source>
        <strain evidence="18">DUOXIRENSHENG_FW03</strain>
        <tissue evidence="18">Leaves</tissue>
    </source>
</reference>
<dbReference type="InterPro" id="IPR045265">
    <property type="entry name" value="AIR12_DOMON"/>
</dbReference>
<evidence type="ECO:0000256" key="4">
    <source>
        <dbReference type="ARBA" id="ARBA00022692"/>
    </source>
</evidence>
<keyword evidence="5 12" id="KW-0479">Metal-binding</keyword>
<feature type="region of interest" description="Disordered" evidence="13">
    <location>
        <begin position="386"/>
        <end position="405"/>
    </location>
</feature>
<dbReference type="PROSITE" id="PS50836">
    <property type="entry name" value="DOMON"/>
    <property type="match status" value="1"/>
</dbReference>
<dbReference type="PANTHER" id="PTHR23130:SF173">
    <property type="entry name" value="CYTOCHROME B561 AND DOMON DOMAIN-CONTAINING PROTEIN"/>
    <property type="match status" value="1"/>
</dbReference>
<feature type="transmembrane region" description="Helical" evidence="14">
    <location>
        <begin position="354"/>
        <end position="377"/>
    </location>
</feature>
<feature type="binding site" description="axial binding residue" evidence="12">
    <location>
        <position position="249"/>
    </location>
    <ligand>
        <name>heme b</name>
        <dbReference type="ChEBI" id="CHEBI:60344"/>
        <label>1</label>
    </ligand>
    <ligandPart>
        <name>Fe</name>
        <dbReference type="ChEBI" id="CHEBI:18248"/>
    </ligandPart>
</feature>
<evidence type="ECO:0000256" key="10">
    <source>
        <dbReference type="ARBA" id="ARBA00053871"/>
    </source>
</evidence>
<dbReference type="Proteomes" id="UP001386955">
    <property type="component" value="Unassembled WGS sequence"/>
</dbReference>
<comment type="subcellular location">
    <subcellularLocation>
        <location evidence="1">Membrane</location>
        <topology evidence="1">Multi-pass membrane protein</topology>
    </subcellularLocation>
</comment>
<evidence type="ECO:0000256" key="2">
    <source>
        <dbReference type="ARBA" id="ARBA00022448"/>
    </source>
</evidence>
<evidence type="ECO:0000256" key="13">
    <source>
        <dbReference type="SAM" id="MobiDB-lite"/>
    </source>
</evidence>
<dbReference type="GO" id="GO:0046872">
    <property type="term" value="F:metal ion binding"/>
    <property type="evidence" value="ECO:0007669"/>
    <property type="project" value="UniProtKB-KW"/>
</dbReference>
<dbReference type="EMBL" id="JAYMYS010000006">
    <property type="protein sequence ID" value="KAK7387692.1"/>
    <property type="molecule type" value="Genomic_DNA"/>
</dbReference>
<evidence type="ECO:0000256" key="12">
    <source>
        <dbReference type="PIRSR" id="PIRSR037471-1"/>
    </source>
</evidence>
<feature type="signal peptide" evidence="15">
    <location>
        <begin position="1"/>
        <end position="24"/>
    </location>
</feature>
<feature type="domain" description="Cytochrome b561" evidence="17">
    <location>
        <begin position="174"/>
        <end position="378"/>
    </location>
</feature>
<keyword evidence="19" id="KW-1185">Reference proteome</keyword>
<organism evidence="18 19">
    <name type="scientific">Psophocarpus tetragonolobus</name>
    <name type="common">Winged bean</name>
    <name type="synonym">Dolichos tetragonolobus</name>
    <dbReference type="NCBI Taxonomy" id="3891"/>
    <lineage>
        <taxon>Eukaryota</taxon>
        <taxon>Viridiplantae</taxon>
        <taxon>Streptophyta</taxon>
        <taxon>Embryophyta</taxon>
        <taxon>Tracheophyta</taxon>
        <taxon>Spermatophyta</taxon>
        <taxon>Magnoliopsida</taxon>
        <taxon>eudicotyledons</taxon>
        <taxon>Gunneridae</taxon>
        <taxon>Pentapetalae</taxon>
        <taxon>rosids</taxon>
        <taxon>fabids</taxon>
        <taxon>Fabales</taxon>
        <taxon>Fabaceae</taxon>
        <taxon>Papilionoideae</taxon>
        <taxon>50 kb inversion clade</taxon>
        <taxon>NPAAA clade</taxon>
        <taxon>indigoferoid/millettioid clade</taxon>
        <taxon>Phaseoleae</taxon>
        <taxon>Psophocarpus</taxon>
    </lineage>
</organism>
<feature type="binding site" description="axial binding residue" evidence="12">
    <location>
        <position position="318"/>
    </location>
    <ligand>
        <name>heme b</name>
        <dbReference type="ChEBI" id="CHEBI:60344"/>
        <label>1</label>
    </ligand>
    <ligandPart>
        <name>Fe</name>
        <dbReference type="ChEBI" id="CHEBI:18248"/>
    </ligandPart>
</feature>
<keyword evidence="7 11" id="KW-0249">Electron transport</keyword>
<protein>
    <recommendedName>
        <fullName evidence="11">Cytochrome b561 and DOMON domain-containing protein</fullName>
    </recommendedName>
</protein>
<comment type="function">
    <text evidence="10">May act as a catecholamine-responsive trans-membrane electron transporter.</text>
</comment>
<evidence type="ECO:0000259" key="16">
    <source>
        <dbReference type="PROSITE" id="PS50836"/>
    </source>
</evidence>
<proteinExistence type="predicted"/>
<feature type="domain" description="DOMON" evidence="16">
    <location>
        <begin position="48"/>
        <end position="166"/>
    </location>
</feature>
<evidence type="ECO:0000256" key="3">
    <source>
        <dbReference type="ARBA" id="ARBA00022617"/>
    </source>
</evidence>
<dbReference type="GO" id="GO:0016020">
    <property type="term" value="C:membrane"/>
    <property type="evidence" value="ECO:0007669"/>
    <property type="project" value="UniProtKB-SubCell"/>
</dbReference>
<dbReference type="Gene3D" id="1.20.120.1770">
    <property type="match status" value="1"/>
</dbReference>
<keyword evidence="4 14" id="KW-0812">Transmembrane</keyword>
<name>A0AAN9S230_PSOTE</name>
<feature type="binding site" description="axial binding residue" evidence="12">
    <location>
        <position position="213"/>
    </location>
    <ligand>
        <name>heme b</name>
        <dbReference type="ChEBI" id="CHEBI:60344"/>
        <label>1</label>
    </ligand>
    <ligandPart>
        <name>Fe</name>
        <dbReference type="ChEBI" id="CHEBI:18248"/>
    </ligandPart>
</feature>
<feature type="transmembrane region" description="Helical" evidence="14">
    <location>
        <begin position="214"/>
        <end position="232"/>
    </location>
</feature>
<feature type="transmembrane region" description="Helical" evidence="14">
    <location>
        <begin position="314"/>
        <end position="334"/>
    </location>
</feature>
<evidence type="ECO:0000256" key="7">
    <source>
        <dbReference type="ARBA" id="ARBA00022982"/>
    </source>
</evidence>
<evidence type="ECO:0000259" key="17">
    <source>
        <dbReference type="PROSITE" id="PS50939"/>
    </source>
</evidence>
<dbReference type="CDD" id="cd08760">
    <property type="entry name" value="Cyt_b561_FRRS1_like"/>
    <property type="match status" value="1"/>
</dbReference>
<evidence type="ECO:0000313" key="19">
    <source>
        <dbReference type="Proteomes" id="UP001386955"/>
    </source>
</evidence>
<dbReference type="CDD" id="cd09629">
    <property type="entry name" value="DOMON_CIL1_like"/>
    <property type="match status" value="1"/>
</dbReference>
<evidence type="ECO:0000256" key="1">
    <source>
        <dbReference type="ARBA" id="ARBA00004141"/>
    </source>
</evidence>
<comment type="cofactor">
    <cofactor evidence="11">
        <name>heme b</name>
        <dbReference type="ChEBI" id="CHEBI:60344"/>
    </cofactor>
    <text evidence="11">Binds 2 heme b groups non-covalently.</text>
</comment>